<feature type="active site" description="Proton donor/acceptor" evidence="7">
    <location>
        <position position="75"/>
    </location>
</feature>
<dbReference type="GO" id="GO:0009252">
    <property type="term" value="P:peptidoglycan biosynthetic process"/>
    <property type="evidence" value="ECO:0007669"/>
    <property type="project" value="UniProtKB-UniRule"/>
</dbReference>
<organism evidence="8 9">
    <name type="scientific">Bradyrhizobium lablabi</name>
    <dbReference type="NCBI Taxonomy" id="722472"/>
    <lineage>
        <taxon>Bacteria</taxon>
        <taxon>Pseudomonadati</taxon>
        <taxon>Pseudomonadota</taxon>
        <taxon>Alphaproteobacteria</taxon>
        <taxon>Hyphomicrobiales</taxon>
        <taxon>Nitrobacteraceae</taxon>
        <taxon>Bradyrhizobium</taxon>
    </lineage>
</organism>
<dbReference type="Pfam" id="PF01177">
    <property type="entry name" value="Asp_Glu_race"/>
    <property type="match status" value="1"/>
</dbReference>
<accession>A0A1M7C6N0</accession>
<evidence type="ECO:0000256" key="2">
    <source>
        <dbReference type="ARBA" id="ARBA00013090"/>
    </source>
</evidence>
<dbReference type="GO" id="GO:0008360">
    <property type="term" value="P:regulation of cell shape"/>
    <property type="evidence" value="ECO:0007669"/>
    <property type="project" value="UniProtKB-KW"/>
</dbReference>
<dbReference type="EC" id="5.1.1.3" evidence="2 7"/>
<feature type="binding site" evidence="7">
    <location>
        <begin position="76"/>
        <end position="77"/>
    </location>
    <ligand>
        <name>substrate</name>
    </ligand>
</feature>
<dbReference type="Proteomes" id="UP000189935">
    <property type="component" value="Chromosome I"/>
</dbReference>
<evidence type="ECO:0000256" key="4">
    <source>
        <dbReference type="ARBA" id="ARBA00022984"/>
    </source>
</evidence>
<dbReference type="InterPro" id="IPR033134">
    <property type="entry name" value="Asp/Glu_racemase_AS_2"/>
</dbReference>
<proteinExistence type="inferred from homology"/>
<dbReference type="PANTHER" id="PTHR21198:SF2">
    <property type="entry name" value="GLUTAMATE RACEMASE"/>
    <property type="match status" value="1"/>
</dbReference>
<dbReference type="RefSeq" id="WP_079543594.1">
    <property type="nucleotide sequence ID" value="NZ_LT670844.1"/>
</dbReference>
<dbReference type="EMBL" id="LT670844">
    <property type="protein sequence ID" value="SHL62519.1"/>
    <property type="molecule type" value="Genomic_DNA"/>
</dbReference>
<comment type="function">
    <text evidence="7">Provides the (R)-glutamate required for cell wall biosynthesis.</text>
</comment>
<evidence type="ECO:0000256" key="7">
    <source>
        <dbReference type="HAMAP-Rule" id="MF_00258"/>
    </source>
</evidence>
<dbReference type="InterPro" id="IPR001920">
    <property type="entry name" value="Asp/Glu_race"/>
</dbReference>
<evidence type="ECO:0000256" key="1">
    <source>
        <dbReference type="ARBA" id="ARBA00001602"/>
    </source>
</evidence>
<evidence type="ECO:0000313" key="9">
    <source>
        <dbReference type="Proteomes" id="UP000189935"/>
    </source>
</evidence>
<dbReference type="AlphaFoldDB" id="A0A1M7C6N0"/>
<feature type="binding site" evidence="7">
    <location>
        <begin position="11"/>
        <end position="12"/>
    </location>
    <ligand>
        <name>substrate</name>
    </ligand>
</feature>
<gene>
    <name evidence="7" type="primary">murI</name>
    <name evidence="8" type="ORF">SAMN05444159_6389</name>
</gene>
<comment type="catalytic activity">
    <reaction evidence="1 7">
        <text>L-glutamate = D-glutamate</text>
        <dbReference type="Rhea" id="RHEA:12813"/>
        <dbReference type="ChEBI" id="CHEBI:29985"/>
        <dbReference type="ChEBI" id="CHEBI:29986"/>
        <dbReference type="EC" id="5.1.1.3"/>
    </reaction>
</comment>
<dbReference type="UniPathway" id="UPA00219"/>
<evidence type="ECO:0000313" key="8">
    <source>
        <dbReference type="EMBL" id="SHL62519.1"/>
    </source>
</evidence>
<keyword evidence="3 7" id="KW-0133">Cell shape</keyword>
<dbReference type="GO" id="GO:0071555">
    <property type="term" value="P:cell wall organization"/>
    <property type="evidence" value="ECO:0007669"/>
    <property type="project" value="UniProtKB-KW"/>
</dbReference>
<dbReference type="NCBIfam" id="TIGR00067">
    <property type="entry name" value="glut_race"/>
    <property type="match status" value="1"/>
</dbReference>
<dbReference type="OrthoDB" id="9801055at2"/>
<protein>
    <recommendedName>
        <fullName evidence="2 7">Glutamate racemase</fullName>
        <ecNumber evidence="2 7">5.1.1.3</ecNumber>
    </recommendedName>
</protein>
<keyword evidence="4 7" id="KW-0573">Peptidoglycan synthesis</keyword>
<keyword evidence="6 7" id="KW-0961">Cell wall biogenesis/degradation</keyword>
<evidence type="ECO:0000256" key="3">
    <source>
        <dbReference type="ARBA" id="ARBA00022960"/>
    </source>
</evidence>
<feature type="binding site" evidence="7">
    <location>
        <begin position="43"/>
        <end position="44"/>
    </location>
    <ligand>
        <name>substrate</name>
    </ligand>
</feature>
<dbReference type="SUPFAM" id="SSF53681">
    <property type="entry name" value="Aspartate/glutamate racemase"/>
    <property type="match status" value="2"/>
</dbReference>
<evidence type="ECO:0000256" key="5">
    <source>
        <dbReference type="ARBA" id="ARBA00023235"/>
    </source>
</evidence>
<comment type="similarity">
    <text evidence="7">Belongs to the aspartate/glutamate racemases family.</text>
</comment>
<dbReference type="PANTHER" id="PTHR21198">
    <property type="entry name" value="GLUTAMATE RACEMASE"/>
    <property type="match status" value="1"/>
</dbReference>
<comment type="pathway">
    <text evidence="7">Cell wall biogenesis; peptidoglycan biosynthesis.</text>
</comment>
<dbReference type="GO" id="GO:0008881">
    <property type="term" value="F:glutamate racemase activity"/>
    <property type="evidence" value="ECO:0007669"/>
    <property type="project" value="UniProtKB-UniRule"/>
</dbReference>
<dbReference type="InterPro" id="IPR004391">
    <property type="entry name" value="Glu_race"/>
</dbReference>
<reference evidence="8 9" key="1">
    <citation type="submission" date="2016-11" db="EMBL/GenBank/DDBJ databases">
        <authorList>
            <person name="Jaros S."/>
            <person name="Januszkiewicz K."/>
            <person name="Wedrychowicz H."/>
        </authorList>
    </citation>
    <scope>NUCLEOTIDE SEQUENCE [LARGE SCALE GENOMIC DNA]</scope>
    <source>
        <strain evidence="8 9">GAS499</strain>
    </source>
</reference>
<dbReference type="Gene3D" id="3.40.50.1860">
    <property type="match status" value="2"/>
</dbReference>
<dbReference type="PROSITE" id="PS00924">
    <property type="entry name" value="ASP_GLU_RACEMASE_2"/>
    <property type="match status" value="1"/>
</dbReference>
<feature type="active site" description="Proton donor/acceptor" evidence="7">
    <location>
        <position position="192"/>
    </location>
</feature>
<name>A0A1M7C6N0_9BRAD</name>
<keyword evidence="5 7" id="KW-0413">Isomerase</keyword>
<evidence type="ECO:0000256" key="6">
    <source>
        <dbReference type="ARBA" id="ARBA00023316"/>
    </source>
</evidence>
<dbReference type="HAMAP" id="MF_00258">
    <property type="entry name" value="Glu_racemase"/>
    <property type="match status" value="1"/>
</dbReference>
<dbReference type="PROSITE" id="PS00923">
    <property type="entry name" value="ASP_GLU_RACEMASE_1"/>
    <property type="match status" value="1"/>
</dbReference>
<feature type="binding site" evidence="7">
    <location>
        <begin position="193"/>
        <end position="194"/>
    </location>
    <ligand>
        <name>substrate</name>
    </ligand>
</feature>
<sequence>MASPPTILVFDSGLGGLTVLREIVAARPDAHYVYVADDAFFPYGHHSEEGIIARVVPLIGKLIEKHAPDLVVVACNTASTLVMSHLRERYEVPFVGTVPAIKPACAQSRTKRVSVLGTKGTVKREYTKALIRDFAQGCEVTLVGSGELASLAEAALSGVEVSDIEIAAELKPCFVGDGERDPARTDTVVLACTHYPLLMDRLVALAPWPVDWIDPAPAIARRVSDLLKTPIGDADRVGAEMIFTSRRPHTLSRALMPFFGGRVRA</sequence>
<dbReference type="InterPro" id="IPR018187">
    <property type="entry name" value="Asp/Glu_racemase_AS_1"/>
</dbReference>
<dbReference type="InterPro" id="IPR015942">
    <property type="entry name" value="Asp/Glu/hydantoin_racemase"/>
</dbReference>